<reference evidence="2 3" key="1">
    <citation type="submission" date="2018-02" db="EMBL/GenBank/DDBJ databases">
        <title>The genomes of Aspergillus section Nigri reveals drivers in fungal speciation.</title>
        <authorList>
            <consortium name="DOE Joint Genome Institute"/>
            <person name="Vesth T.C."/>
            <person name="Nybo J."/>
            <person name="Theobald S."/>
            <person name="Brandl J."/>
            <person name="Frisvad J.C."/>
            <person name="Nielsen K.F."/>
            <person name="Lyhne E.K."/>
            <person name="Kogle M.E."/>
            <person name="Kuo A."/>
            <person name="Riley R."/>
            <person name="Clum A."/>
            <person name="Nolan M."/>
            <person name="Lipzen A."/>
            <person name="Salamov A."/>
            <person name="Henrissat B."/>
            <person name="Wiebenga A."/>
            <person name="De vries R.P."/>
            <person name="Grigoriev I.V."/>
            <person name="Mortensen U.H."/>
            <person name="Andersen M.R."/>
            <person name="Baker S.E."/>
        </authorList>
    </citation>
    <scope>NUCLEOTIDE SEQUENCE [LARGE SCALE GENOMIC DNA]</scope>
    <source>
        <strain evidence="2 3">CBS 115571</strain>
    </source>
</reference>
<feature type="transmembrane region" description="Helical" evidence="1">
    <location>
        <begin position="31"/>
        <end position="55"/>
    </location>
</feature>
<sequence length="120" mass="13944">MHMDLFSRQHRNCGRSDPTVDEMRSLWQDELIDIIVMGVLSVLRTVVSIVLSSIWSSRQAYPSKDQEIVRGWEEQLRRQHGRLHWQPEGYISTDCTEEYCTYGSWPLSGLSSEASRERVG</sequence>
<organism evidence="2 3">
    <name type="scientific">Aspergillus violaceofuscus (strain CBS 115571)</name>
    <dbReference type="NCBI Taxonomy" id="1450538"/>
    <lineage>
        <taxon>Eukaryota</taxon>
        <taxon>Fungi</taxon>
        <taxon>Dikarya</taxon>
        <taxon>Ascomycota</taxon>
        <taxon>Pezizomycotina</taxon>
        <taxon>Eurotiomycetes</taxon>
        <taxon>Eurotiomycetidae</taxon>
        <taxon>Eurotiales</taxon>
        <taxon>Aspergillaceae</taxon>
        <taxon>Aspergillus</taxon>
    </lineage>
</organism>
<accession>A0A2V5HP90</accession>
<keyword evidence="3" id="KW-1185">Reference proteome</keyword>
<evidence type="ECO:0000313" key="3">
    <source>
        <dbReference type="Proteomes" id="UP000249829"/>
    </source>
</evidence>
<keyword evidence="1" id="KW-1133">Transmembrane helix</keyword>
<dbReference type="EMBL" id="KZ825106">
    <property type="protein sequence ID" value="PYI23403.1"/>
    <property type="molecule type" value="Genomic_DNA"/>
</dbReference>
<keyword evidence="1" id="KW-0812">Transmembrane</keyword>
<keyword evidence="1" id="KW-0472">Membrane</keyword>
<dbReference type="AlphaFoldDB" id="A0A2V5HP90"/>
<evidence type="ECO:0000313" key="2">
    <source>
        <dbReference type="EMBL" id="PYI23403.1"/>
    </source>
</evidence>
<evidence type="ECO:0000256" key="1">
    <source>
        <dbReference type="SAM" id="Phobius"/>
    </source>
</evidence>
<gene>
    <name evidence="2" type="ORF">BO99DRAFT_399346</name>
</gene>
<protein>
    <submittedName>
        <fullName evidence="2">Uncharacterized protein</fullName>
    </submittedName>
</protein>
<proteinExistence type="predicted"/>
<dbReference type="Proteomes" id="UP000249829">
    <property type="component" value="Unassembled WGS sequence"/>
</dbReference>
<name>A0A2V5HP90_ASPV1</name>